<accession>A0A5J5GA04</accession>
<dbReference type="NCBIfam" id="NF005250">
    <property type="entry name" value="PRK06761.1"/>
    <property type="match status" value="1"/>
</dbReference>
<name>A0A5J5GA04_9BACL</name>
<evidence type="ECO:0000313" key="2">
    <source>
        <dbReference type="Proteomes" id="UP000367750"/>
    </source>
</evidence>
<sequence length="293" mass="33185">MTMTAQLILIEGLPGSGKTTTAAFVHETLTQMGLSSRLYAEGDLNHPADYDGVSGFTEAEYAAWKKAYNPPEEEIEDRLVRQDGHYLLEYRRIREERAGAGEGGSGQEAENAWLQAAQKYDIYELPLARNRELIAAKWRRFAETARRESGVYVFECCFIQNPVTVGMIKYGAADAETQAYVAELASLIEPLKPMLIYVEQEDLNFSFRKAVADRPREWSEGFMAYYTGQGYGLRRGLRGLEGTVQVLEARRALERKILGQLNMPVHTVNNSAYDPHAHREELTGLLRRHFRQA</sequence>
<evidence type="ECO:0000313" key="1">
    <source>
        <dbReference type="EMBL" id="KAA9004723.1"/>
    </source>
</evidence>
<dbReference type="InterPro" id="IPR027417">
    <property type="entry name" value="P-loop_NTPase"/>
</dbReference>
<dbReference type="AlphaFoldDB" id="A0A5J5GA04"/>
<organism evidence="1 2">
    <name type="scientific">Paenibacillus spiritus</name>
    <dbReference type="NCBI Taxonomy" id="2496557"/>
    <lineage>
        <taxon>Bacteria</taxon>
        <taxon>Bacillati</taxon>
        <taxon>Bacillota</taxon>
        <taxon>Bacilli</taxon>
        <taxon>Bacillales</taxon>
        <taxon>Paenibacillaceae</taxon>
        <taxon>Paenibacillus</taxon>
    </lineage>
</organism>
<dbReference type="EMBL" id="VYKK01000013">
    <property type="protein sequence ID" value="KAA9004723.1"/>
    <property type="molecule type" value="Genomic_DNA"/>
</dbReference>
<dbReference type="Gene3D" id="3.40.50.300">
    <property type="entry name" value="P-loop containing nucleotide triphosphate hydrolases"/>
    <property type="match status" value="1"/>
</dbReference>
<keyword evidence="2" id="KW-1185">Reference proteome</keyword>
<dbReference type="Proteomes" id="UP000367750">
    <property type="component" value="Unassembled WGS sequence"/>
</dbReference>
<comment type="caution">
    <text evidence="1">The sequence shown here is derived from an EMBL/GenBank/DDBJ whole genome shotgun (WGS) entry which is preliminary data.</text>
</comment>
<dbReference type="OrthoDB" id="8211253at2"/>
<dbReference type="SUPFAM" id="SSF52540">
    <property type="entry name" value="P-loop containing nucleoside triphosphate hydrolases"/>
    <property type="match status" value="1"/>
</dbReference>
<gene>
    <name evidence="1" type="ORF">F4V43_10390</name>
</gene>
<protein>
    <submittedName>
        <fullName evidence="1">Uncharacterized protein</fullName>
    </submittedName>
</protein>
<reference evidence="1 2" key="1">
    <citation type="submission" date="2019-09" db="EMBL/GenBank/DDBJ databases">
        <title>Bacillus ochoae sp. nov., Paenibacillus whitsoniae sp. nov., Paenibacillus spiritus sp. nov. Isolated from the Mars Exploration Rover during spacecraft assembly.</title>
        <authorList>
            <person name="Seuylemezian A."/>
            <person name="Vaishampayan P."/>
        </authorList>
    </citation>
    <scope>NUCLEOTIDE SEQUENCE [LARGE SCALE GENOMIC DNA]</scope>
    <source>
        <strain evidence="1 2">MER_111</strain>
    </source>
</reference>
<proteinExistence type="predicted"/>